<dbReference type="OrthoDB" id="5418627at2759"/>
<evidence type="ECO:0000313" key="3">
    <source>
        <dbReference type="EMBL" id="CAI4219826.1"/>
    </source>
</evidence>
<feature type="coiled-coil region" evidence="1">
    <location>
        <begin position="1"/>
        <end position="28"/>
    </location>
</feature>
<keyword evidence="4" id="KW-1185">Reference proteome</keyword>
<keyword evidence="1" id="KW-0175">Coiled coil</keyword>
<sequence length="197" mass="20518">MDDATRLISELQAQLAELDHKVTTYRQDLADGFLRHSRQLLSDLDPSLSARVQDALAHCLGSYPAISPALITGSAADLEAPIFGTAALVTGSPALTFQAPGPLVVEAKNCSGCSAHGDCNCNRDRASGHSPSAGISASINASTGTSTSTSTSLSTGTEPKFQSHTAAASANADRPWSHFSDHNQNNPNPNPNRPRPS</sequence>
<feature type="compositionally biased region" description="Polar residues" evidence="2">
    <location>
        <begin position="129"/>
        <end position="141"/>
    </location>
</feature>
<reference evidence="3" key="1">
    <citation type="submission" date="2022-11" db="EMBL/GenBank/DDBJ databases">
        <authorList>
            <person name="Scott C."/>
            <person name="Bruce N."/>
        </authorList>
    </citation>
    <scope>NUCLEOTIDE SEQUENCE</scope>
</reference>
<feature type="compositionally biased region" description="Pro residues" evidence="2">
    <location>
        <begin position="188"/>
        <end position="197"/>
    </location>
</feature>
<dbReference type="AlphaFoldDB" id="A0A9P1HCH4"/>
<feature type="compositionally biased region" description="Low complexity" evidence="2">
    <location>
        <begin position="142"/>
        <end position="157"/>
    </location>
</feature>
<comment type="caution">
    <text evidence="3">The sequence shown here is derived from an EMBL/GenBank/DDBJ whole genome shotgun (WGS) entry which is preliminary data.</text>
</comment>
<dbReference type="Proteomes" id="UP000838763">
    <property type="component" value="Unassembled WGS sequence"/>
</dbReference>
<feature type="region of interest" description="Disordered" evidence="2">
    <location>
        <begin position="125"/>
        <end position="197"/>
    </location>
</feature>
<name>A0A9P1HCH4_9PEZI</name>
<proteinExistence type="predicted"/>
<protein>
    <submittedName>
        <fullName evidence="3">Uncharacterized protein</fullName>
    </submittedName>
</protein>
<accession>A0A9P1HCH4</accession>
<dbReference type="EMBL" id="CALLCH030000020">
    <property type="protein sequence ID" value="CAI4219826.1"/>
    <property type="molecule type" value="Genomic_DNA"/>
</dbReference>
<evidence type="ECO:0000313" key="4">
    <source>
        <dbReference type="Proteomes" id="UP000838763"/>
    </source>
</evidence>
<gene>
    <name evidence="3" type="ORF">PPNO1_LOCUS9372</name>
</gene>
<evidence type="ECO:0000256" key="1">
    <source>
        <dbReference type="SAM" id="Coils"/>
    </source>
</evidence>
<evidence type="ECO:0000256" key="2">
    <source>
        <dbReference type="SAM" id="MobiDB-lite"/>
    </source>
</evidence>
<organism evidence="3 4">
    <name type="scientific">Parascedosporium putredinis</name>
    <dbReference type="NCBI Taxonomy" id="1442378"/>
    <lineage>
        <taxon>Eukaryota</taxon>
        <taxon>Fungi</taxon>
        <taxon>Dikarya</taxon>
        <taxon>Ascomycota</taxon>
        <taxon>Pezizomycotina</taxon>
        <taxon>Sordariomycetes</taxon>
        <taxon>Hypocreomycetidae</taxon>
        <taxon>Microascales</taxon>
        <taxon>Microascaceae</taxon>
        <taxon>Parascedosporium</taxon>
    </lineage>
</organism>